<evidence type="ECO:0000256" key="8">
    <source>
        <dbReference type="PIRSR" id="PIRSR001480-2"/>
    </source>
</evidence>
<dbReference type="InterPro" id="IPR018050">
    <property type="entry name" value="Pmannose_isomerase-type1_CS"/>
</dbReference>
<sequence length="385" mass="40335">MLLPLTNAPRDYAWGSTTLIAALEGRPEAAGPEAEVWYGDHPSDPSEIADGSGLTLDRWIARSGAEHGVTQPLPYLLKLLAANQVLSIQVHPSKSQAEEAFAREAQLPADAPRNYADDNHKPEMIVALSERFEALSGLRELGATRRLLESLGDAAAPLRARLSDEAGLANAIGWLLSGEAADDVVAIEAALADAQSVEFAAELATARRLSQWYPGDPGVAVALLMNYVVLHRGESIFLRAGMLHAYVSGLGVELMAASDNVLRGGLTPKRIDVDELLRILDPTPGPVPLILPVAADRGARGVEAFPADVPDFALLRARVAPGADAEVHLRGPLIVLATAGAVTVQGSHGVLDLVPGGAAFVTPDEGSIRLSGEGEAFLAQPGTIG</sequence>
<dbReference type="PANTHER" id="PTHR10309">
    <property type="entry name" value="MANNOSE-6-PHOSPHATE ISOMERASE"/>
    <property type="match status" value="1"/>
</dbReference>
<dbReference type="Proteomes" id="UP000680132">
    <property type="component" value="Unassembled WGS sequence"/>
</dbReference>
<dbReference type="NCBIfam" id="TIGR00218">
    <property type="entry name" value="manA"/>
    <property type="match status" value="1"/>
</dbReference>
<evidence type="ECO:0000256" key="5">
    <source>
        <dbReference type="ARBA" id="ARBA00022833"/>
    </source>
</evidence>
<dbReference type="RefSeq" id="WP_208499442.1">
    <property type="nucleotide sequence ID" value="NZ_JAGFOA010000001.1"/>
</dbReference>
<dbReference type="InterPro" id="IPR046457">
    <property type="entry name" value="PMI_typeI_cat"/>
</dbReference>
<feature type="binding site" evidence="8">
    <location>
        <position position="244"/>
    </location>
    <ligand>
        <name>Zn(2+)</name>
        <dbReference type="ChEBI" id="CHEBI:29105"/>
    </ligand>
</feature>
<reference evidence="10" key="1">
    <citation type="submission" date="2021-03" db="EMBL/GenBank/DDBJ databases">
        <title>Microbacterium sp. nov., a novel actinobacterium isolated from cow dung.</title>
        <authorList>
            <person name="Zhang L."/>
        </authorList>
    </citation>
    <scope>NUCLEOTIDE SEQUENCE</scope>
    <source>
        <strain evidence="10">NEAU-LLB</strain>
    </source>
</reference>
<dbReference type="EC" id="5.3.1.8" evidence="3"/>
<feature type="domain" description="Phosphomannose isomerase type I catalytic" evidence="9">
    <location>
        <begin position="2"/>
        <end position="140"/>
    </location>
</feature>
<gene>
    <name evidence="10" type="primary">manA</name>
    <name evidence="10" type="ORF">J5V96_00775</name>
</gene>
<comment type="catalytic activity">
    <reaction evidence="1">
        <text>D-mannose 6-phosphate = D-fructose 6-phosphate</text>
        <dbReference type="Rhea" id="RHEA:12356"/>
        <dbReference type="ChEBI" id="CHEBI:58735"/>
        <dbReference type="ChEBI" id="CHEBI:61527"/>
        <dbReference type="EC" id="5.3.1.8"/>
    </reaction>
</comment>
<dbReference type="PRINTS" id="PR00714">
    <property type="entry name" value="MAN6PISMRASE"/>
</dbReference>
<dbReference type="PANTHER" id="PTHR10309:SF0">
    <property type="entry name" value="MANNOSE-6-PHOSPHATE ISOMERASE"/>
    <property type="match status" value="1"/>
</dbReference>
<dbReference type="GO" id="GO:0009298">
    <property type="term" value="P:GDP-mannose biosynthetic process"/>
    <property type="evidence" value="ECO:0007669"/>
    <property type="project" value="InterPro"/>
</dbReference>
<dbReference type="InterPro" id="IPR016305">
    <property type="entry name" value="Mannose-6-P_Isomerase"/>
</dbReference>
<feature type="binding site" evidence="8">
    <location>
        <position position="123"/>
    </location>
    <ligand>
        <name>Zn(2+)</name>
        <dbReference type="ChEBI" id="CHEBI:29105"/>
    </ligand>
</feature>
<comment type="similarity">
    <text evidence="2">Belongs to the mannose-6-phosphate isomerase type 1 family.</text>
</comment>
<keyword evidence="6 10" id="KW-0413">Isomerase</keyword>
<evidence type="ECO:0000259" key="9">
    <source>
        <dbReference type="Pfam" id="PF20511"/>
    </source>
</evidence>
<comment type="caution">
    <text evidence="10">The sequence shown here is derived from an EMBL/GenBank/DDBJ whole genome shotgun (WGS) entry which is preliminary data.</text>
</comment>
<dbReference type="GO" id="GO:0004476">
    <property type="term" value="F:mannose-6-phosphate isomerase activity"/>
    <property type="evidence" value="ECO:0007669"/>
    <property type="project" value="UniProtKB-EC"/>
</dbReference>
<feature type="binding site" evidence="8">
    <location>
        <position position="91"/>
    </location>
    <ligand>
        <name>Zn(2+)</name>
        <dbReference type="ChEBI" id="CHEBI:29105"/>
    </ligand>
</feature>
<proteinExistence type="inferred from homology"/>
<dbReference type="GO" id="GO:0005975">
    <property type="term" value="P:carbohydrate metabolic process"/>
    <property type="evidence" value="ECO:0007669"/>
    <property type="project" value="InterPro"/>
</dbReference>
<dbReference type="InterPro" id="IPR001250">
    <property type="entry name" value="Man6P_Isoase-1"/>
</dbReference>
<evidence type="ECO:0000313" key="10">
    <source>
        <dbReference type="EMBL" id="MBO3662038.1"/>
    </source>
</evidence>
<dbReference type="InterPro" id="IPR011051">
    <property type="entry name" value="RmlC_Cupin_sf"/>
</dbReference>
<keyword evidence="11" id="KW-1185">Reference proteome</keyword>
<keyword evidence="4 8" id="KW-0479">Metal-binding</keyword>
<dbReference type="PIRSF" id="PIRSF001480">
    <property type="entry name" value="Mannose-6-phosphate_isomerase"/>
    <property type="match status" value="1"/>
</dbReference>
<name>A0A939TLE1_9MICO</name>
<dbReference type="GO" id="GO:0005829">
    <property type="term" value="C:cytosol"/>
    <property type="evidence" value="ECO:0007669"/>
    <property type="project" value="TreeGrafter"/>
</dbReference>
<evidence type="ECO:0000256" key="1">
    <source>
        <dbReference type="ARBA" id="ARBA00000757"/>
    </source>
</evidence>
<dbReference type="AlphaFoldDB" id="A0A939TLE1"/>
<dbReference type="Pfam" id="PF20511">
    <property type="entry name" value="PMI_typeI_cat"/>
    <property type="match status" value="1"/>
</dbReference>
<accession>A0A939TLE1</accession>
<comment type="cofactor">
    <cofactor evidence="8">
        <name>Zn(2+)</name>
        <dbReference type="ChEBI" id="CHEBI:29105"/>
    </cofactor>
    <text evidence="8">Binds 1 zinc ion per subunit.</text>
</comment>
<evidence type="ECO:0000256" key="7">
    <source>
        <dbReference type="PIRSR" id="PIRSR001480-1"/>
    </source>
</evidence>
<dbReference type="Gene3D" id="2.60.120.10">
    <property type="entry name" value="Jelly Rolls"/>
    <property type="match status" value="2"/>
</dbReference>
<protein>
    <recommendedName>
        <fullName evidence="3">mannose-6-phosphate isomerase</fullName>
        <ecNumber evidence="3">5.3.1.8</ecNumber>
    </recommendedName>
</protein>
<dbReference type="CDD" id="cd07011">
    <property type="entry name" value="cupin_PMI_type_I_N"/>
    <property type="match status" value="1"/>
</dbReference>
<evidence type="ECO:0000256" key="6">
    <source>
        <dbReference type="ARBA" id="ARBA00023235"/>
    </source>
</evidence>
<evidence type="ECO:0000313" key="11">
    <source>
        <dbReference type="Proteomes" id="UP000680132"/>
    </source>
</evidence>
<evidence type="ECO:0000256" key="3">
    <source>
        <dbReference type="ARBA" id="ARBA00011956"/>
    </source>
</evidence>
<dbReference type="PROSITE" id="PS00965">
    <property type="entry name" value="PMI_I_1"/>
    <property type="match status" value="1"/>
</dbReference>
<feature type="binding site" evidence="8">
    <location>
        <position position="89"/>
    </location>
    <ligand>
        <name>Zn(2+)</name>
        <dbReference type="ChEBI" id="CHEBI:29105"/>
    </ligand>
</feature>
<dbReference type="Gene3D" id="1.10.441.10">
    <property type="entry name" value="Phosphomannose Isomerase, domain 2"/>
    <property type="match status" value="1"/>
</dbReference>
<feature type="active site" evidence="7">
    <location>
        <position position="263"/>
    </location>
</feature>
<evidence type="ECO:0000256" key="2">
    <source>
        <dbReference type="ARBA" id="ARBA00010772"/>
    </source>
</evidence>
<organism evidence="10 11">
    <name type="scientific">Microbacterium stercoris</name>
    <dbReference type="NCBI Taxonomy" id="2820289"/>
    <lineage>
        <taxon>Bacteria</taxon>
        <taxon>Bacillati</taxon>
        <taxon>Actinomycetota</taxon>
        <taxon>Actinomycetes</taxon>
        <taxon>Micrococcales</taxon>
        <taxon>Microbacteriaceae</taxon>
        <taxon>Microbacterium</taxon>
    </lineage>
</organism>
<dbReference type="InterPro" id="IPR014710">
    <property type="entry name" value="RmlC-like_jellyroll"/>
</dbReference>
<dbReference type="EMBL" id="JAGFOA010000001">
    <property type="protein sequence ID" value="MBO3662038.1"/>
    <property type="molecule type" value="Genomic_DNA"/>
</dbReference>
<dbReference type="SUPFAM" id="SSF51182">
    <property type="entry name" value="RmlC-like cupins"/>
    <property type="match status" value="1"/>
</dbReference>
<evidence type="ECO:0000256" key="4">
    <source>
        <dbReference type="ARBA" id="ARBA00022723"/>
    </source>
</evidence>
<keyword evidence="5 8" id="KW-0862">Zinc</keyword>
<dbReference type="GO" id="GO:0008270">
    <property type="term" value="F:zinc ion binding"/>
    <property type="evidence" value="ECO:0007669"/>
    <property type="project" value="InterPro"/>
</dbReference>